<name>I4W7E3_9GAMM</name>
<gene>
    <name evidence="1" type="ORF">UU7_00555</name>
</gene>
<protein>
    <recommendedName>
        <fullName evidence="3">Antitoxin Xre/MbcA/ParS-like toxin-binding domain-containing protein</fullName>
    </recommendedName>
</protein>
<dbReference type="eggNOG" id="ENOG5031FJQ">
    <property type="taxonomic scope" value="Bacteria"/>
</dbReference>
<evidence type="ECO:0000313" key="2">
    <source>
        <dbReference type="Proteomes" id="UP000003226"/>
    </source>
</evidence>
<dbReference type="EMBL" id="AJXT01000003">
    <property type="protein sequence ID" value="EIL95384.1"/>
    <property type="molecule type" value="Genomic_DNA"/>
</dbReference>
<dbReference type="Proteomes" id="UP000003226">
    <property type="component" value="Unassembled WGS sequence"/>
</dbReference>
<keyword evidence="2" id="KW-1185">Reference proteome</keyword>
<accession>I4W7E3</accession>
<dbReference type="AlphaFoldDB" id="I4W7E3"/>
<organism evidence="1 2">
    <name type="scientific">Rhodanobacter spathiphylli B39</name>
    <dbReference type="NCBI Taxonomy" id="1163407"/>
    <lineage>
        <taxon>Bacteria</taxon>
        <taxon>Pseudomonadati</taxon>
        <taxon>Pseudomonadota</taxon>
        <taxon>Gammaproteobacteria</taxon>
        <taxon>Lysobacterales</taxon>
        <taxon>Rhodanobacteraceae</taxon>
        <taxon>Rhodanobacter</taxon>
    </lineage>
</organism>
<dbReference type="OrthoDB" id="5959778at2"/>
<reference evidence="1 2" key="1">
    <citation type="journal article" date="2012" name="J. Bacteriol.">
        <title>Genome sequences for six rhodanobacter strains, isolated from soils and the terrestrial subsurface, with variable denitrification capabilities.</title>
        <authorList>
            <person name="Kostka J.E."/>
            <person name="Green S.J."/>
            <person name="Rishishwar L."/>
            <person name="Prakash O."/>
            <person name="Katz L.S."/>
            <person name="Marino-Ramirez L."/>
            <person name="Jordan I.K."/>
            <person name="Munk C."/>
            <person name="Ivanova N."/>
            <person name="Mikhailova N."/>
            <person name="Watson D.B."/>
            <person name="Brown S.D."/>
            <person name="Palumbo A.V."/>
            <person name="Brooks S.C."/>
        </authorList>
    </citation>
    <scope>NUCLEOTIDE SEQUENCE [LARGE SCALE GENOMIC DNA]</scope>
    <source>
        <strain evidence="1 2">B39</strain>
    </source>
</reference>
<proteinExistence type="predicted"/>
<sequence length="109" mass="12237">MHASRAIRSSNNISLRKLLCAAYLADPRDQLISPIGERDYSTLFGRIPVALAVLRMAAQIEPDPAAVMQWYRHTRITELGYLTAEQLVALGRAEAVITFLRSVRDGRRD</sequence>
<dbReference type="PATRIC" id="fig|1163407.3.peg.105"/>
<evidence type="ECO:0000313" key="1">
    <source>
        <dbReference type="EMBL" id="EIL95384.1"/>
    </source>
</evidence>
<comment type="caution">
    <text evidence="1">The sequence shown here is derived from an EMBL/GenBank/DDBJ whole genome shotgun (WGS) entry which is preliminary data.</text>
</comment>
<evidence type="ECO:0008006" key="3">
    <source>
        <dbReference type="Google" id="ProtNLM"/>
    </source>
</evidence>